<name>A0A2A7MKR6_9CLOT</name>
<protein>
    <submittedName>
        <fullName evidence="8">N-alpha-acetyl-L-2,4-diaminobutyric acid deacetylase</fullName>
        <ecNumber evidence="8">3.5.1.-</ecNumber>
    </submittedName>
    <submittedName>
        <fullName evidence="6 7">Succinylglutamate desuccinylase</fullName>
    </submittedName>
</protein>
<dbReference type="Proteomes" id="UP000789738">
    <property type="component" value="Unassembled WGS sequence"/>
</dbReference>
<dbReference type="GeneID" id="68878761"/>
<dbReference type="PANTHER" id="PTHR37326:SF1">
    <property type="entry name" value="BLL3975 PROTEIN"/>
    <property type="match status" value="1"/>
</dbReference>
<evidence type="ECO:0000313" key="9">
    <source>
        <dbReference type="Proteomes" id="UP000220840"/>
    </source>
</evidence>
<evidence type="ECO:0000313" key="7">
    <source>
        <dbReference type="EMBL" id="PEG32276.1"/>
    </source>
</evidence>
<dbReference type="EMBL" id="UWJD01000002">
    <property type="protein sequence ID" value="VCT85646.1"/>
    <property type="molecule type" value="Genomic_DNA"/>
</dbReference>
<dbReference type="STRING" id="137838.GCA_001458595_03781"/>
<comment type="cofactor">
    <cofactor evidence="1">
        <name>Zn(2+)</name>
        <dbReference type="ChEBI" id="CHEBI:29105"/>
    </cofactor>
</comment>
<keyword evidence="9" id="KW-1185">Reference proteome</keyword>
<evidence type="ECO:0000256" key="4">
    <source>
        <dbReference type="ARBA" id="ARBA00022833"/>
    </source>
</evidence>
<dbReference type="Gene3D" id="3.40.630.10">
    <property type="entry name" value="Zn peptidases"/>
    <property type="match status" value="1"/>
</dbReference>
<keyword evidence="3 8" id="KW-0378">Hydrolase</keyword>
<dbReference type="Proteomes" id="UP000431451">
    <property type="component" value="Unassembled WGS sequence"/>
</dbReference>
<sequence>MKKEVIYTLKSPYRDDMRITGYSFGKGEKTACIVGAIRGNEIQQLYTCSQLIKTLTKLEKKNSITKNCEILIIPCVNPHSINIGKRFWAMDNTDINRMFPGEKNGETTERIANGVFEKVQGYTYGIQFTSFYMPGDFIPHIRMMETGHHSPSLANLFGLQYVVVRKPRPYDTMTLNYNWQLWNTNAFSLYTNATDQIDEESAKHAVVAVLRFLTRMGVIKYNSHSGYIASVLQEEDLFSLKTSASGIYRRLRKPGDSVERGDVIGEIIHPYEGEVISQIISPTDGIIFFAHTSPMIMENVVAYKIIRRLHQ</sequence>
<evidence type="ECO:0000313" key="6">
    <source>
        <dbReference type="EMBL" id="CAG9705139.1"/>
    </source>
</evidence>
<keyword evidence="2" id="KW-0479">Metal-binding</keyword>
<accession>A0A2A7MKR6</accession>
<feature type="domain" description="Succinylglutamate desuccinylase/Aspartoacylase catalytic" evidence="5">
    <location>
        <begin position="29"/>
        <end position="123"/>
    </location>
</feature>
<evidence type="ECO:0000256" key="3">
    <source>
        <dbReference type="ARBA" id="ARBA00022801"/>
    </source>
</evidence>
<dbReference type="PANTHER" id="PTHR37326">
    <property type="entry name" value="BLL3975 PROTEIN"/>
    <property type="match status" value="1"/>
</dbReference>
<reference evidence="6" key="3">
    <citation type="submission" date="2021-10" db="EMBL/GenBank/DDBJ databases">
        <authorList>
            <person name="Mesa V."/>
        </authorList>
    </citation>
    <scope>NUCLEOTIDE SEQUENCE</scope>
    <source>
        <strain evidence="6">CC3_PB</strain>
    </source>
</reference>
<evidence type="ECO:0000256" key="1">
    <source>
        <dbReference type="ARBA" id="ARBA00001947"/>
    </source>
</evidence>
<dbReference type="AlphaFoldDB" id="A0A2A7MKR6"/>
<reference evidence="8 10" key="2">
    <citation type="submission" date="2018-06" db="EMBL/GenBank/DDBJ databases">
        <authorList>
            <consortium name="IHU Genomes"/>
        </authorList>
    </citation>
    <scope>NUCLEOTIDE SEQUENCE [LARGE SCALE GENOMIC DNA]</scope>
    <source>
        <strain evidence="8 10">NEC25</strain>
    </source>
</reference>
<evidence type="ECO:0000313" key="10">
    <source>
        <dbReference type="Proteomes" id="UP000431451"/>
    </source>
</evidence>
<evidence type="ECO:0000256" key="2">
    <source>
        <dbReference type="ARBA" id="ARBA00022723"/>
    </source>
</evidence>
<dbReference type="EMBL" id="CAKJVE010000004">
    <property type="protein sequence ID" value="CAG9705139.1"/>
    <property type="molecule type" value="Genomic_DNA"/>
</dbReference>
<reference evidence="7 9" key="1">
    <citation type="submission" date="2017-10" db="EMBL/GenBank/DDBJ databases">
        <title>Effective Description of Clostridium neonatale sp. nov. linked to necrotizing enterocolitis in neonates and a clarification of species assignable to the genus Clostridium (Prazmowski 1880) emend. Lawson and Rainey 2016.</title>
        <authorList>
            <person name="Bernard K."/>
            <person name="Burdz T."/>
            <person name="Wiebe D."/>
            <person name="Balcewich B."/>
            <person name="Alfa M."/>
            <person name="Bernier A.-M."/>
        </authorList>
    </citation>
    <scope>NUCLEOTIDE SEQUENCE [LARGE SCALE GENOMIC DNA]</scope>
    <source>
        <strain evidence="7 9">LCDC99A005</strain>
    </source>
</reference>
<dbReference type="Proteomes" id="UP000220840">
    <property type="component" value="Unassembled WGS sequence"/>
</dbReference>
<gene>
    <name evidence="8" type="primary">doeB_1</name>
    <name evidence="6" type="ORF">CNEO_41642</name>
    <name evidence="8" type="ORF">CNEONATNEC25_03249</name>
    <name evidence="7" type="ORF">CQ394_11455</name>
</gene>
<dbReference type="OrthoDB" id="9782876at2"/>
<proteinExistence type="predicted"/>
<organism evidence="7 9">
    <name type="scientific">Clostridium neonatale</name>
    <dbReference type="NCBI Taxonomy" id="137838"/>
    <lineage>
        <taxon>Bacteria</taxon>
        <taxon>Bacillati</taxon>
        <taxon>Bacillota</taxon>
        <taxon>Clostridia</taxon>
        <taxon>Eubacteriales</taxon>
        <taxon>Clostridiaceae</taxon>
        <taxon>Clostridium</taxon>
    </lineage>
</organism>
<evidence type="ECO:0000259" key="5">
    <source>
        <dbReference type="Pfam" id="PF24827"/>
    </source>
</evidence>
<dbReference type="CDD" id="cd06253">
    <property type="entry name" value="M14_ASTE_ASPA-like"/>
    <property type="match status" value="1"/>
</dbReference>
<dbReference type="EC" id="3.5.1.-" evidence="8"/>
<dbReference type="GO" id="GO:0016788">
    <property type="term" value="F:hydrolase activity, acting on ester bonds"/>
    <property type="evidence" value="ECO:0007669"/>
    <property type="project" value="InterPro"/>
</dbReference>
<dbReference type="InterPro" id="IPR055438">
    <property type="entry name" value="AstE_AspA_cat"/>
</dbReference>
<evidence type="ECO:0000313" key="8">
    <source>
        <dbReference type="EMBL" id="VCT85646.1"/>
    </source>
</evidence>
<dbReference type="EMBL" id="PDCJ01000001">
    <property type="protein sequence ID" value="PEG32276.1"/>
    <property type="molecule type" value="Genomic_DNA"/>
</dbReference>
<dbReference type="InterPro" id="IPR053138">
    <property type="entry name" value="N-alpha-Ac-DABA_deacetylase"/>
</dbReference>
<dbReference type="GO" id="GO:0046872">
    <property type="term" value="F:metal ion binding"/>
    <property type="evidence" value="ECO:0007669"/>
    <property type="project" value="UniProtKB-KW"/>
</dbReference>
<dbReference type="SUPFAM" id="SSF53187">
    <property type="entry name" value="Zn-dependent exopeptidases"/>
    <property type="match status" value="1"/>
</dbReference>
<dbReference type="Pfam" id="PF24827">
    <property type="entry name" value="AstE_AspA_cat"/>
    <property type="match status" value="1"/>
</dbReference>
<dbReference type="RefSeq" id="WP_058296423.1">
    <property type="nucleotide sequence ID" value="NZ_CAKJVD010000010.1"/>
</dbReference>
<keyword evidence="4" id="KW-0862">Zinc</keyword>